<dbReference type="Gene3D" id="3.30.70.100">
    <property type="match status" value="1"/>
</dbReference>
<gene>
    <name evidence="5" type="primary">LOC112295272</name>
    <name evidence="4" type="ORF">PHYPA_023278</name>
</gene>
<accession>A0A2K1J1H2</accession>
<dbReference type="InterPro" id="IPR036163">
    <property type="entry name" value="HMA_dom_sf"/>
</dbReference>
<sequence>MAGRYFYDPRPFYGGNNSYNLMPLDEVFYGRYEPVPYWMDQRMGPLPAAMAHETYSRGQKQMVSRMRPEVQQYNPYEDNFMAFKRPEVRDDMYSDMYRRGYPQVPGYGAHPEMLQRQMNWQTQDDTWLHAMIPRGPVLPQVAGRVHEQQAMALIPARGYADEQNRQMVVPMNHMASRSGAEQYRHAEMLRAQTDNTSFGNNQGGQQHRQLEVPVGQFNNRSINNNGDDQYRQMDLRNKSNKNVTNNNNHSHNNSSSDNNNNGNNNNNYSNTHSGSKQTQGSSNQQFGNMGNGSDHAKSQGQGGKSMNTNGTATKQGNGNGNVMHGNNTKQQQYTNDDWSSDGEDDGYENVNKFAVKGSAKQGNGHQKGEMVANNRNCDNYHNTSGSKSASGGQGKSNNQQSNGGNKKVSFESSSVKSQSGQKIGNQSKSANHYHDDDDDDSSDEHESHCASKKGSKGQHMQGNVKLQQNHGGVNQQPRDDGSYKPSQQGAKHVQYGSQSNFVELKVPICCDNCERKVRACLEHMDGVDSVTCDQWQRKVTVYGNLKADTVLKRVRRVKKTSELWQQAKR</sequence>
<dbReference type="AlphaFoldDB" id="A0A2K1J1H2"/>
<protein>
    <recommendedName>
        <fullName evidence="3">HMA domain-containing protein</fullName>
    </recommendedName>
</protein>
<dbReference type="GeneID" id="112295272"/>
<dbReference type="Proteomes" id="UP000006727">
    <property type="component" value="Chromosome 18"/>
</dbReference>
<dbReference type="EnsemblPlants" id="Pp3c18_18100V3.1">
    <property type="protein sequence ID" value="Pp3c18_18100V3.1"/>
    <property type="gene ID" value="Pp3c18_18100"/>
</dbReference>
<feature type="compositionally biased region" description="Polar residues" evidence="2">
    <location>
        <begin position="304"/>
        <end position="315"/>
    </location>
</feature>
<evidence type="ECO:0000256" key="2">
    <source>
        <dbReference type="SAM" id="MobiDB-lite"/>
    </source>
</evidence>
<feature type="compositionally biased region" description="Polar residues" evidence="2">
    <location>
        <begin position="276"/>
        <end position="288"/>
    </location>
</feature>
<reference evidence="5" key="3">
    <citation type="submission" date="2020-12" db="UniProtKB">
        <authorList>
            <consortium name="EnsemblPlants"/>
        </authorList>
    </citation>
    <scope>IDENTIFICATION</scope>
</reference>
<dbReference type="Gramene" id="Pp3c18_18100V3.1">
    <property type="protein sequence ID" value="Pp3c18_18100V3.1"/>
    <property type="gene ID" value="Pp3c18_18100"/>
</dbReference>
<dbReference type="EMBL" id="ABEU02000018">
    <property type="protein sequence ID" value="PNR35378.1"/>
    <property type="molecule type" value="Genomic_DNA"/>
</dbReference>
<evidence type="ECO:0000259" key="3">
    <source>
        <dbReference type="PROSITE" id="PS50846"/>
    </source>
</evidence>
<dbReference type="CDD" id="cd00371">
    <property type="entry name" value="HMA"/>
    <property type="match status" value="1"/>
</dbReference>
<dbReference type="PANTHER" id="PTHR22814">
    <property type="entry name" value="COPPER TRANSPORT PROTEIN ATOX1-RELATED"/>
    <property type="match status" value="1"/>
</dbReference>
<keyword evidence="6" id="KW-1185">Reference proteome</keyword>
<reference evidence="4 6" key="2">
    <citation type="journal article" date="2018" name="Plant J.">
        <title>The Physcomitrella patens chromosome-scale assembly reveals moss genome structure and evolution.</title>
        <authorList>
            <person name="Lang D."/>
            <person name="Ullrich K.K."/>
            <person name="Murat F."/>
            <person name="Fuchs J."/>
            <person name="Jenkins J."/>
            <person name="Haas F.B."/>
            <person name="Piednoel M."/>
            <person name="Gundlach H."/>
            <person name="Van Bel M."/>
            <person name="Meyberg R."/>
            <person name="Vives C."/>
            <person name="Morata J."/>
            <person name="Symeonidi A."/>
            <person name="Hiss M."/>
            <person name="Muchero W."/>
            <person name="Kamisugi Y."/>
            <person name="Saleh O."/>
            <person name="Blanc G."/>
            <person name="Decker E.L."/>
            <person name="van Gessel N."/>
            <person name="Grimwood J."/>
            <person name="Hayes R.D."/>
            <person name="Graham S.W."/>
            <person name="Gunter L.E."/>
            <person name="McDaniel S.F."/>
            <person name="Hoernstein S.N.W."/>
            <person name="Larsson A."/>
            <person name="Li F.W."/>
            <person name="Perroud P.F."/>
            <person name="Phillips J."/>
            <person name="Ranjan P."/>
            <person name="Rokshar D.S."/>
            <person name="Rothfels C.J."/>
            <person name="Schneider L."/>
            <person name="Shu S."/>
            <person name="Stevenson D.W."/>
            <person name="Thummler F."/>
            <person name="Tillich M."/>
            <person name="Villarreal Aguilar J.C."/>
            <person name="Widiez T."/>
            <person name="Wong G.K."/>
            <person name="Wymore A."/>
            <person name="Zhang Y."/>
            <person name="Zimmer A.D."/>
            <person name="Quatrano R.S."/>
            <person name="Mayer K.F.X."/>
            <person name="Goodstein D."/>
            <person name="Casacuberta J.M."/>
            <person name="Vandepoele K."/>
            <person name="Reski R."/>
            <person name="Cuming A.C."/>
            <person name="Tuskan G.A."/>
            <person name="Maumus F."/>
            <person name="Salse J."/>
            <person name="Schmutz J."/>
            <person name="Rensing S.A."/>
        </authorList>
    </citation>
    <scope>NUCLEOTIDE SEQUENCE [LARGE SCALE GENOMIC DNA]</scope>
    <source>
        <strain evidence="5 6">cv. Gransden 2004</strain>
    </source>
</reference>
<evidence type="ECO:0000313" key="4">
    <source>
        <dbReference type="EMBL" id="PNR35378.1"/>
    </source>
</evidence>
<evidence type="ECO:0000256" key="1">
    <source>
        <dbReference type="ARBA" id="ARBA00022723"/>
    </source>
</evidence>
<dbReference type="EnsemblPlants" id="Pp3c18_18100V3.2">
    <property type="protein sequence ID" value="Pp3c18_18100V3.2"/>
    <property type="gene ID" value="Pp3c18_18100"/>
</dbReference>
<feature type="region of interest" description="Disordered" evidence="2">
    <location>
        <begin position="239"/>
        <end position="492"/>
    </location>
</feature>
<dbReference type="PaxDb" id="3218-PP1S328_57V6.1"/>
<dbReference type="SUPFAM" id="SSF55008">
    <property type="entry name" value="HMA, heavy metal-associated domain"/>
    <property type="match status" value="1"/>
</dbReference>
<dbReference type="GO" id="GO:0046872">
    <property type="term" value="F:metal ion binding"/>
    <property type="evidence" value="ECO:0007669"/>
    <property type="project" value="UniProtKB-KW"/>
</dbReference>
<evidence type="ECO:0000313" key="5">
    <source>
        <dbReference type="EnsemblPlants" id="Pp3c18_18100V3.1"/>
    </source>
</evidence>
<dbReference type="Gramene" id="Pp3c18_18100V3.2">
    <property type="protein sequence ID" value="Pp3c18_18100V3.2"/>
    <property type="gene ID" value="Pp3c18_18100"/>
</dbReference>
<feature type="compositionally biased region" description="Acidic residues" evidence="2">
    <location>
        <begin position="338"/>
        <end position="347"/>
    </location>
</feature>
<evidence type="ECO:0000313" key="6">
    <source>
        <dbReference type="Proteomes" id="UP000006727"/>
    </source>
</evidence>
<feature type="compositionally biased region" description="Polar residues" evidence="2">
    <location>
        <begin position="458"/>
        <end position="476"/>
    </location>
</feature>
<dbReference type="PANTHER" id="PTHR22814:SF336">
    <property type="entry name" value="HEAVY METAL-ASSOCIATED ISOPRENYLATED PLANT PROTEIN 23"/>
    <property type="match status" value="1"/>
</dbReference>
<dbReference type="OMA" id="HESHCAS"/>
<proteinExistence type="predicted"/>
<feature type="domain" description="HMA" evidence="3">
    <location>
        <begin position="499"/>
        <end position="562"/>
    </location>
</feature>
<feature type="compositionally biased region" description="Low complexity" evidence="2">
    <location>
        <begin position="240"/>
        <end position="275"/>
    </location>
</feature>
<dbReference type="RefSeq" id="XP_024402370.1">
    <property type="nucleotide sequence ID" value="XM_024546602.2"/>
</dbReference>
<dbReference type="InterPro" id="IPR006121">
    <property type="entry name" value="HMA_dom"/>
</dbReference>
<organism evidence="4">
    <name type="scientific">Physcomitrium patens</name>
    <name type="common">Spreading-leaved earth moss</name>
    <name type="synonym">Physcomitrella patens</name>
    <dbReference type="NCBI Taxonomy" id="3218"/>
    <lineage>
        <taxon>Eukaryota</taxon>
        <taxon>Viridiplantae</taxon>
        <taxon>Streptophyta</taxon>
        <taxon>Embryophyta</taxon>
        <taxon>Bryophyta</taxon>
        <taxon>Bryophytina</taxon>
        <taxon>Bryopsida</taxon>
        <taxon>Funariidae</taxon>
        <taxon>Funariales</taxon>
        <taxon>Funariaceae</taxon>
        <taxon>Physcomitrium</taxon>
    </lineage>
</organism>
<name>A0A2K1J1H2_PHYPA</name>
<feature type="compositionally biased region" description="Polar residues" evidence="2">
    <location>
        <begin position="328"/>
        <end position="337"/>
    </location>
</feature>
<reference evidence="4 6" key="1">
    <citation type="journal article" date="2008" name="Science">
        <title>The Physcomitrella genome reveals evolutionary insights into the conquest of land by plants.</title>
        <authorList>
            <person name="Rensing S."/>
            <person name="Lang D."/>
            <person name="Zimmer A."/>
            <person name="Terry A."/>
            <person name="Salamov A."/>
            <person name="Shapiro H."/>
            <person name="Nishiyama T."/>
            <person name="Perroud P.-F."/>
            <person name="Lindquist E."/>
            <person name="Kamisugi Y."/>
            <person name="Tanahashi T."/>
            <person name="Sakakibara K."/>
            <person name="Fujita T."/>
            <person name="Oishi K."/>
            <person name="Shin-I T."/>
            <person name="Kuroki Y."/>
            <person name="Toyoda A."/>
            <person name="Suzuki Y."/>
            <person name="Hashimoto A."/>
            <person name="Yamaguchi K."/>
            <person name="Sugano A."/>
            <person name="Kohara Y."/>
            <person name="Fujiyama A."/>
            <person name="Anterola A."/>
            <person name="Aoki S."/>
            <person name="Ashton N."/>
            <person name="Barbazuk W.B."/>
            <person name="Barker E."/>
            <person name="Bennetzen J."/>
            <person name="Bezanilla M."/>
            <person name="Blankenship R."/>
            <person name="Cho S.H."/>
            <person name="Dutcher S."/>
            <person name="Estelle M."/>
            <person name="Fawcett J.A."/>
            <person name="Gundlach H."/>
            <person name="Hanada K."/>
            <person name="Heyl A."/>
            <person name="Hicks K.A."/>
            <person name="Hugh J."/>
            <person name="Lohr M."/>
            <person name="Mayer K."/>
            <person name="Melkozernov A."/>
            <person name="Murata T."/>
            <person name="Nelson D."/>
            <person name="Pils B."/>
            <person name="Prigge M."/>
            <person name="Reiss B."/>
            <person name="Renner T."/>
            <person name="Rombauts S."/>
            <person name="Rushton P."/>
            <person name="Sanderfoot A."/>
            <person name="Schween G."/>
            <person name="Shiu S.-H."/>
            <person name="Stueber K."/>
            <person name="Theodoulou F.L."/>
            <person name="Tu H."/>
            <person name="Van de Peer Y."/>
            <person name="Verrier P.J."/>
            <person name="Waters E."/>
            <person name="Wood A."/>
            <person name="Yang L."/>
            <person name="Cove D."/>
            <person name="Cuming A."/>
            <person name="Hasebe M."/>
            <person name="Lucas S."/>
            <person name="Mishler D.B."/>
            <person name="Reski R."/>
            <person name="Grigoriev I."/>
            <person name="Quatrano R.S."/>
            <person name="Boore J.L."/>
        </authorList>
    </citation>
    <scope>NUCLEOTIDE SEQUENCE [LARGE SCALE GENOMIC DNA]</scope>
    <source>
        <strain evidence="5 6">cv. Gransden 2004</strain>
    </source>
</reference>
<dbReference type="OrthoDB" id="689350at2759"/>
<keyword evidence="1" id="KW-0479">Metal-binding</keyword>
<feature type="compositionally biased region" description="Polar residues" evidence="2">
    <location>
        <begin position="373"/>
        <end position="383"/>
    </location>
</feature>
<dbReference type="PROSITE" id="PS50846">
    <property type="entry name" value="HMA_2"/>
    <property type="match status" value="1"/>
</dbReference>
<feature type="compositionally biased region" description="Low complexity" evidence="2">
    <location>
        <begin position="384"/>
        <end position="422"/>
    </location>
</feature>